<dbReference type="KEGG" id="pcu:PC_RS08250"/>
<reference evidence="1 2" key="1">
    <citation type="journal article" date="2004" name="Science">
        <title>Illuminating the evolutionary history of chlamydiae.</title>
        <authorList>
            <person name="Horn M."/>
            <person name="Collingro A."/>
            <person name="Schmitz-Esser S."/>
            <person name="Beier C.L."/>
            <person name="Purkhold U."/>
            <person name="Fartmann B."/>
            <person name="Brandt P."/>
            <person name="Nyakatura G.J."/>
            <person name="Droege M."/>
            <person name="Frishman D."/>
            <person name="Rattei T."/>
            <person name="Mewes H."/>
            <person name="Wagner M."/>
        </authorList>
    </citation>
    <scope>NUCLEOTIDE SEQUENCE [LARGE SCALE GENOMIC DNA]</scope>
    <source>
        <strain evidence="1 2">UWE25</strain>
    </source>
</reference>
<proteinExistence type="predicted"/>
<dbReference type="OrthoDB" id="9763484at2"/>
<dbReference type="AlphaFoldDB" id="A0A2P9HA95"/>
<name>A0A2P9HA95_PARUW</name>
<sequence length="60" mass="7070">MHYQLLLAFKTEQRFFDSLKRWEIGSLNRLIDHILDDLYQFTSGAAHSDDITLLCLKQLS</sequence>
<gene>
    <name evidence="1" type="ORF">PC_RS08250</name>
</gene>
<organism evidence="1 2">
    <name type="scientific">Protochlamydia amoebophila (strain UWE25)</name>
    <dbReference type="NCBI Taxonomy" id="264201"/>
    <lineage>
        <taxon>Bacteria</taxon>
        <taxon>Pseudomonadati</taxon>
        <taxon>Chlamydiota</taxon>
        <taxon>Chlamydiia</taxon>
        <taxon>Parachlamydiales</taxon>
        <taxon>Parachlamydiaceae</taxon>
        <taxon>Candidatus Protochlamydia</taxon>
    </lineage>
</organism>
<dbReference type="Proteomes" id="UP000000529">
    <property type="component" value="Chromosome"/>
</dbReference>
<keyword evidence="2" id="KW-1185">Reference proteome</keyword>
<dbReference type="STRING" id="264201.pc1723"/>
<evidence type="ECO:0000313" key="2">
    <source>
        <dbReference type="Proteomes" id="UP000000529"/>
    </source>
</evidence>
<protein>
    <submittedName>
        <fullName evidence="1">Uncharacterized protein</fullName>
    </submittedName>
</protein>
<accession>A0A2P9HA95</accession>
<dbReference type="EMBL" id="BX908798">
    <property type="protein sequence ID" value="SPJ31930.1"/>
    <property type="molecule type" value="Genomic_DNA"/>
</dbReference>
<evidence type="ECO:0000313" key="1">
    <source>
        <dbReference type="EMBL" id="SPJ31930.1"/>
    </source>
</evidence>